<sequence>MKDTLPCVRDTLLHQMVWYLNKFGTHEQVTDFFNVVMSADNVKLCGQHEYLGFRLARLGLVLAAFKYEEPSDLKVEGHVIPNDDPANSKALFKDILQKLEVFDKKAGWMELITSPDTQKTFYFESKEGKQVCDAALWDFDKIVYSEKNGAGADLIVDAFIGSKVELEYIKDYLRKHPNYGTPE</sequence>
<accession>A0A4P9ZM31</accession>
<dbReference type="Proteomes" id="UP000268162">
    <property type="component" value="Unassembled WGS sequence"/>
</dbReference>
<dbReference type="AlphaFoldDB" id="A0A4P9ZM31"/>
<dbReference type="EMBL" id="ML004083">
    <property type="protein sequence ID" value="RKP33290.1"/>
    <property type="molecule type" value="Genomic_DNA"/>
</dbReference>
<evidence type="ECO:0000313" key="2">
    <source>
        <dbReference type="Proteomes" id="UP000268162"/>
    </source>
</evidence>
<protein>
    <submittedName>
        <fullName evidence="1">Uncharacterized protein</fullName>
    </submittedName>
</protein>
<name>A0A4P9ZM31_9FUNG</name>
<proteinExistence type="predicted"/>
<reference evidence="2" key="1">
    <citation type="journal article" date="2018" name="Nat. Microbiol.">
        <title>Leveraging single-cell genomics to expand the fungal tree of life.</title>
        <authorList>
            <person name="Ahrendt S.R."/>
            <person name="Quandt C.A."/>
            <person name="Ciobanu D."/>
            <person name="Clum A."/>
            <person name="Salamov A."/>
            <person name="Andreopoulos B."/>
            <person name="Cheng J.F."/>
            <person name="Woyke T."/>
            <person name="Pelin A."/>
            <person name="Henrissat B."/>
            <person name="Reynolds N.K."/>
            <person name="Benny G.L."/>
            <person name="Smith M.E."/>
            <person name="James T.Y."/>
            <person name="Grigoriev I.V."/>
        </authorList>
    </citation>
    <scope>NUCLEOTIDE SEQUENCE [LARGE SCALE GENOMIC DNA]</scope>
    <source>
        <strain evidence="2">RSA 468</strain>
    </source>
</reference>
<organism evidence="1 2">
    <name type="scientific">Dimargaris cristalligena</name>
    <dbReference type="NCBI Taxonomy" id="215637"/>
    <lineage>
        <taxon>Eukaryota</taxon>
        <taxon>Fungi</taxon>
        <taxon>Fungi incertae sedis</taxon>
        <taxon>Zoopagomycota</taxon>
        <taxon>Kickxellomycotina</taxon>
        <taxon>Dimargaritomycetes</taxon>
        <taxon>Dimargaritales</taxon>
        <taxon>Dimargaritaceae</taxon>
        <taxon>Dimargaris</taxon>
    </lineage>
</organism>
<evidence type="ECO:0000313" key="1">
    <source>
        <dbReference type="EMBL" id="RKP33290.1"/>
    </source>
</evidence>
<gene>
    <name evidence="1" type="ORF">BJ085DRAFT_33359</name>
</gene>
<keyword evidence="2" id="KW-1185">Reference proteome</keyword>